<dbReference type="Proteomes" id="UP000828390">
    <property type="component" value="Unassembled WGS sequence"/>
</dbReference>
<evidence type="ECO:0000313" key="2">
    <source>
        <dbReference type="Proteomes" id="UP000828390"/>
    </source>
</evidence>
<accession>A0A9D4BEF3</accession>
<comment type="caution">
    <text evidence="1">The sequence shown here is derived from an EMBL/GenBank/DDBJ whole genome shotgun (WGS) entry which is preliminary data.</text>
</comment>
<dbReference type="EMBL" id="JAIWYP010000024">
    <property type="protein sequence ID" value="KAH3692254.1"/>
    <property type="molecule type" value="Genomic_DNA"/>
</dbReference>
<sequence length="55" mass="5918">MSQVQSHWDVPGSIPLGCPGFNPTGMSQVQSHWDVPGSIPLGCPGFNPICVRNFH</sequence>
<protein>
    <submittedName>
        <fullName evidence="1">Uncharacterized protein</fullName>
    </submittedName>
</protein>
<dbReference type="AlphaFoldDB" id="A0A9D4BEF3"/>
<evidence type="ECO:0000313" key="1">
    <source>
        <dbReference type="EMBL" id="KAH3692254.1"/>
    </source>
</evidence>
<name>A0A9D4BEF3_DREPO</name>
<reference evidence="1" key="2">
    <citation type="submission" date="2020-11" db="EMBL/GenBank/DDBJ databases">
        <authorList>
            <person name="McCartney M.A."/>
            <person name="Auch B."/>
            <person name="Kono T."/>
            <person name="Mallez S."/>
            <person name="Becker A."/>
            <person name="Gohl D.M."/>
            <person name="Silverstein K.A.T."/>
            <person name="Koren S."/>
            <person name="Bechman K.B."/>
            <person name="Herman A."/>
            <person name="Abrahante J.E."/>
            <person name="Garbe J."/>
        </authorList>
    </citation>
    <scope>NUCLEOTIDE SEQUENCE</scope>
    <source>
        <strain evidence="1">Duluth1</strain>
        <tissue evidence="1">Whole animal</tissue>
    </source>
</reference>
<keyword evidence="2" id="KW-1185">Reference proteome</keyword>
<proteinExistence type="predicted"/>
<organism evidence="1 2">
    <name type="scientific">Dreissena polymorpha</name>
    <name type="common">Zebra mussel</name>
    <name type="synonym">Mytilus polymorpha</name>
    <dbReference type="NCBI Taxonomy" id="45954"/>
    <lineage>
        <taxon>Eukaryota</taxon>
        <taxon>Metazoa</taxon>
        <taxon>Spiralia</taxon>
        <taxon>Lophotrochozoa</taxon>
        <taxon>Mollusca</taxon>
        <taxon>Bivalvia</taxon>
        <taxon>Autobranchia</taxon>
        <taxon>Heteroconchia</taxon>
        <taxon>Euheterodonta</taxon>
        <taxon>Imparidentia</taxon>
        <taxon>Neoheterodontei</taxon>
        <taxon>Myida</taxon>
        <taxon>Dreissenoidea</taxon>
        <taxon>Dreissenidae</taxon>
        <taxon>Dreissena</taxon>
    </lineage>
</organism>
<gene>
    <name evidence="1" type="ORF">DPMN_191610</name>
</gene>
<reference evidence="1" key="1">
    <citation type="journal article" date="2019" name="bioRxiv">
        <title>The Genome of the Zebra Mussel, Dreissena polymorpha: A Resource for Invasive Species Research.</title>
        <authorList>
            <person name="McCartney M.A."/>
            <person name="Auch B."/>
            <person name="Kono T."/>
            <person name="Mallez S."/>
            <person name="Zhang Y."/>
            <person name="Obille A."/>
            <person name="Becker A."/>
            <person name="Abrahante J.E."/>
            <person name="Garbe J."/>
            <person name="Badalamenti J.P."/>
            <person name="Herman A."/>
            <person name="Mangelson H."/>
            <person name="Liachko I."/>
            <person name="Sullivan S."/>
            <person name="Sone E.D."/>
            <person name="Koren S."/>
            <person name="Silverstein K.A.T."/>
            <person name="Beckman K.B."/>
            <person name="Gohl D.M."/>
        </authorList>
    </citation>
    <scope>NUCLEOTIDE SEQUENCE</scope>
    <source>
        <strain evidence="1">Duluth1</strain>
        <tissue evidence="1">Whole animal</tissue>
    </source>
</reference>